<dbReference type="HOGENOM" id="CLU_2749297_0_0_10"/>
<organism evidence="1 2">
    <name type="scientific">Bacteroides fluxus YIT 12057</name>
    <dbReference type="NCBI Taxonomy" id="763034"/>
    <lineage>
        <taxon>Bacteria</taxon>
        <taxon>Pseudomonadati</taxon>
        <taxon>Bacteroidota</taxon>
        <taxon>Bacteroidia</taxon>
        <taxon>Bacteroidales</taxon>
        <taxon>Bacteroidaceae</taxon>
        <taxon>Bacteroides</taxon>
    </lineage>
</organism>
<protein>
    <submittedName>
        <fullName evidence="1">Uncharacterized protein</fullName>
    </submittedName>
</protein>
<proteinExistence type="predicted"/>
<sequence length="70" mass="7398">MRAGQLQGAAVEYASVPADVVMIAGSTESAAAVLSLQSFGSKRIAFPCGAAMHHDVVDFSHDDFVFQDRI</sequence>
<reference evidence="1 2" key="1">
    <citation type="submission" date="2011-02" db="EMBL/GenBank/DDBJ databases">
        <authorList>
            <person name="Weinstock G."/>
            <person name="Sodergren E."/>
            <person name="Clifton S."/>
            <person name="Fulton L."/>
            <person name="Fulton B."/>
            <person name="Courtney L."/>
            <person name="Fronick C."/>
            <person name="Harrison M."/>
            <person name="Strong C."/>
            <person name="Farmer C."/>
            <person name="Delahaunty K."/>
            <person name="Markovic C."/>
            <person name="Hall O."/>
            <person name="Minx P."/>
            <person name="Tomlinson C."/>
            <person name="Mitreva M."/>
            <person name="Hou S."/>
            <person name="Chen J."/>
            <person name="Wollam A."/>
            <person name="Pepin K.H."/>
            <person name="Johnson M."/>
            <person name="Bhonagiri V."/>
            <person name="Zhang X."/>
            <person name="Suruliraj S."/>
            <person name="Warren W."/>
            <person name="Chinwalla A."/>
            <person name="Mardis E.R."/>
            <person name="Wilson R.K."/>
        </authorList>
    </citation>
    <scope>NUCLEOTIDE SEQUENCE [LARGE SCALE GENOMIC DNA]</scope>
    <source>
        <strain evidence="1 2">YIT 12057</strain>
    </source>
</reference>
<dbReference type="EMBL" id="AFBN01000050">
    <property type="protein sequence ID" value="EGF55754.1"/>
    <property type="molecule type" value="Genomic_DNA"/>
</dbReference>
<dbReference type="Proteomes" id="UP000003416">
    <property type="component" value="Unassembled WGS sequence"/>
</dbReference>
<evidence type="ECO:0000313" key="2">
    <source>
        <dbReference type="Proteomes" id="UP000003416"/>
    </source>
</evidence>
<gene>
    <name evidence="1" type="ORF">HMPREF9446_02577</name>
</gene>
<accession>F3PV03</accession>
<evidence type="ECO:0000313" key="1">
    <source>
        <dbReference type="EMBL" id="EGF55754.1"/>
    </source>
</evidence>
<name>F3PV03_9BACE</name>
<comment type="caution">
    <text evidence="1">The sequence shown here is derived from an EMBL/GenBank/DDBJ whole genome shotgun (WGS) entry which is preliminary data.</text>
</comment>
<keyword evidence="2" id="KW-1185">Reference proteome</keyword>
<dbReference type="AlphaFoldDB" id="F3PV03"/>